<feature type="transmembrane region" description="Helical" evidence="1">
    <location>
        <begin position="399"/>
        <end position="422"/>
    </location>
</feature>
<feature type="transmembrane region" description="Helical" evidence="1">
    <location>
        <begin position="148"/>
        <end position="169"/>
    </location>
</feature>
<name>A0A1I0B9W6_9BACT</name>
<dbReference type="EMBL" id="FOHS01000001">
    <property type="protein sequence ID" value="SET03596.1"/>
    <property type="molecule type" value="Genomic_DNA"/>
</dbReference>
<feature type="transmembrane region" description="Helical" evidence="1">
    <location>
        <begin position="39"/>
        <end position="57"/>
    </location>
</feature>
<evidence type="ECO:0000313" key="3">
    <source>
        <dbReference type="Proteomes" id="UP000198697"/>
    </source>
</evidence>
<sequence>MNPAHPQARQLRAPFFYIYLIPGVQLSNWRLARWVARHWWHLLAIGVALGLLPLLLLSCYNQPYSDDFSFTPDVETYGFWIAQKHLFANWSGRYFTNALLLVGNPLNYRWLEGVQLTAIVGQLVRIAVLYAAVRLITGDQIRRRDAGLLATSLALVYSSLAPSAFSALYYFTDLAVYQVPAWLLLLVPLAIDRLQRAPRRGARWVWSLLAAAGTIAIAGSTELTIVLLSVVMLLGAGVSLWRRQWQSARVWVGLGALLVVASTVALLAPGNTARMTLDSSLRPTASIQEVLVRLFSLLRQLLTSPAFLVVPAFVLLLRPIAAQVASARPPGLRIPLLLSAAVLVLGLIVGTLPYALTWARVPLVPRAANILLWWWLLGWLMAGWASLPVDPAAVAPVPTAARGLLGVALAVVVLMASGHAYLDLRHEAPAFATQWQNRFAALKQAGRTPHSELTLQPQPVLINRQIVLPPLGLAESPDYGINTRLATWFGLDSVRVGAIP</sequence>
<evidence type="ECO:0000313" key="2">
    <source>
        <dbReference type="EMBL" id="SET03596.1"/>
    </source>
</evidence>
<feature type="transmembrane region" description="Helical" evidence="1">
    <location>
        <begin position="15"/>
        <end position="32"/>
    </location>
</feature>
<dbReference type="Proteomes" id="UP000198697">
    <property type="component" value="Unassembled WGS sequence"/>
</dbReference>
<proteinExistence type="predicted"/>
<evidence type="ECO:0008006" key="4">
    <source>
        <dbReference type="Google" id="ProtNLM"/>
    </source>
</evidence>
<feature type="transmembrane region" description="Helical" evidence="1">
    <location>
        <begin position="114"/>
        <end position="136"/>
    </location>
</feature>
<keyword evidence="3" id="KW-1185">Reference proteome</keyword>
<protein>
    <recommendedName>
        <fullName evidence="4">4-amino-4-deoxy-L-arabinose transferase</fullName>
    </recommendedName>
</protein>
<organism evidence="2 3">
    <name type="scientific">Hymenobacter actinosclerus</name>
    <dbReference type="NCBI Taxonomy" id="82805"/>
    <lineage>
        <taxon>Bacteria</taxon>
        <taxon>Pseudomonadati</taxon>
        <taxon>Bacteroidota</taxon>
        <taxon>Cytophagia</taxon>
        <taxon>Cytophagales</taxon>
        <taxon>Hymenobacteraceae</taxon>
        <taxon>Hymenobacter</taxon>
    </lineage>
</organism>
<feature type="transmembrane region" description="Helical" evidence="1">
    <location>
        <begin position="204"/>
        <end position="236"/>
    </location>
</feature>
<dbReference type="AlphaFoldDB" id="A0A1I0B9W6"/>
<reference evidence="3" key="1">
    <citation type="submission" date="2016-10" db="EMBL/GenBank/DDBJ databases">
        <authorList>
            <person name="Varghese N."/>
            <person name="Submissions S."/>
        </authorList>
    </citation>
    <scope>NUCLEOTIDE SEQUENCE [LARGE SCALE GENOMIC DNA]</scope>
    <source>
        <strain evidence="3">DSM 15310</strain>
    </source>
</reference>
<keyword evidence="1" id="KW-0812">Transmembrane</keyword>
<feature type="transmembrane region" description="Helical" evidence="1">
    <location>
        <begin position="368"/>
        <end position="387"/>
    </location>
</feature>
<gene>
    <name evidence="2" type="ORF">SAMN04487998_0992</name>
</gene>
<feature type="transmembrane region" description="Helical" evidence="1">
    <location>
        <begin position="175"/>
        <end position="192"/>
    </location>
</feature>
<feature type="transmembrane region" description="Helical" evidence="1">
    <location>
        <begin position="248"/>
        <end position="269"/>
    </location>
</feature>
<accession>A0A1I0B9W6</accession>
<feature type="transmembrane region" description="Helical" evidence="1">
    <location>
        <begin position="336"/>
        <end position="356"/>
    </location>
</feature>
<feature type="transmembrane region" description="Helical" evidence="1">
    <location>
        <begin position="290"/>
        <end position="316"/>
    </location>
</feature>
<evidence type="ECO:0000256" key="1">
    <source>
        <dbReference type="SAM" id="Phobius"/>
    </source>
</evidence>
<keyword evidence="1" id="KW-0472">Membrane</keyword>
<keyword evidence="1" id="KW-1133">Transmembrane helix</keyword>
<dbReference type="STRING" id="82805.SAMN04487998_0992"/>